<dbReference type="RefSeq" id="WP_172355330.1">
    <property type="nucleotide sequence ID" value="NZ_CP053661.1"/>
</dbReference>
<gene>
    <name evidence="2" type="ORF">HPC62_10120</name>
</gene>
<dbReference type="InterPro" id="IPR011990">
    <property type="entry name" value="TPR-like_helical_dom_sf"/>
</dbReference>
<keyword evidence="3" id="KW-1185">Reference proteome</keyword>
<dbReference type="SMART" id="SM00028">
    <property type="entry name" value="TPR"/>
    <property type="match status" value="2"/>
</dbReference>
<dbReference type="AlphaFoldDB" id="A0A6M8BCA2"/>
<protein>
    <submittedName>
        <fullName evidence="2">Tetratricopeptide repeat protein</fullName>
    </submittedName>
</protein>
<dbReference type="Pfam" id="PF13414">
    <property type="entry name" value="TPR_11"/>
    <property type="match status" value="1"/>
</dbReference>
<dbReference type="EMBL" id="CP053661">
    <property type="protein sequence ID" value="QKD82487.1"/>
    <property type="molecule type" value="Genomic_DNA"/>
</dbReference>
<proteinExistence type="predicted"/>
<feature type="domain" description="Peptidase C-terminal archaeal/bacterial" evidence="1">
    <location>
        <begin position="49"/>
        <end position="111"/>
    </location>
</feature>
<dbReference type="InterPro" id="IPR019734">
    <property type="entry name" value="TPR_rpt"/>
</dbReference>
<dbReference type="Gene3D" id="2.60.120.380">
    <property type="match status" value="1"/>
</dbReference>
<dbReference type="Pfam" id="PF04151">
    <property type="entry name" value="PPC"/>
    <property type="match status" value="1"/>
</dbReference>
<organism evidence="2 3">
    <name type="scientific">Thermoleptolyngbya sichuanensis A183</name>
    <dbReference type="NCBI Taxonomy" id="2737172"/>
    <lineage>
        <taxon>Bacteria</taxon>
        <taxon>Bacillati</taxon>
        <taxon>Cyanobacteriota</taxon>
        <taxon>Cyanophyceae</taxon>
        <taxon>Oculatellales</taxon>
        <taxon>Oculatellaceae</taxon>
        <taxon>Thermoleptolyngbya</taxon>
        <taxon>Thermoleptolyngbya sichuanensis</taxon>
    </lineage>
</organism>
<evidence type="ECO:0000313" key="3">
    <source>
        <dbReference type="Proteomes" id="UP000505210"/>
    </source>
</evidence>
<accession>A0A6M8BCA2</accession>
<reference evidence="2 3" key="1">
    <citation type="submission" date="2020-05" db="EMBL/GenBank/DDBJ databases">
        <title>Complete genome sequence of of a novel Thermoleptolyngbya strain isolated from hot springs of Ganzi, Sichuan China.</title>
        <authorList>
            <person name="Tang J."/>
            <person name="Daroch M."/>
            <person name="Li L."/>
            <person name="Waleron K."/>
            <person name="Waleron M."/>
            <person name="Waleron M."/>
        </authorList>
    </citation>
    <scope>NUCLEOTIDE SEQUENCE [LARGE SCALE GENOMIC DNA]</scope>
    <source>
        <strain evidence="2 3">PKUAC-SCTA183</strain>
    </source>
</reference>
<dbReference type="Proteomes" id="UP000505210">
    <property type="component" value="Chromosome"/>
</dbReference>
<evidence type="ECO:0000259" key="1">
    <source>
        <dbReference type="Pfam" id="PF04151"/>
    </source>
</evidence>
<dbReference type="KEGG" id="theu:HPC62_10120"/>
<dbReference type="Gene3D" id="1.25.40.10">
    <property type="entry name" value="Tetratricopeptide repeat domain"/>
    <property type="match status" value="1"/>
</dbReference>
<dbReference type="InterPro" id="IPR007280">
    <property type="entry name" value="Peptidase_C_arc/bac"/>
</dbReference>
<dbReference type="SUPFAM" id="SSF48452">
    <property type="entry name" value="TPR-like"/>
    <property type="match status" value="1"/>
</dbReference>
<evidence type="ECO:0000313" key="2">
    <source>
        <dbReference type="EMBL" id="QKD82487.1"/>
    </source>
</evidence>
<sequence length="219" mass="24004">MLKRFEKASVVLATVLVLGGGSWVATTRPAAAQVLFEERGSLAPMQNEYTFAGKAGDTVTISMTSTDFDTFLVLQSPSGQEIASNDDYARSLNSTIVITLPSNGTYKVLARSFSGQGGNYLVTVRPATPYDRAYSRATEVYRTGDMNAALTAFNEAIRLDSSRPEAYLDRADVHYVQGNLNGTRADYQRAIALYEQQGNSDMAQMLREQLTYLDEVPPQ</sequence>
<name>A0A6M8BCA2_9CYAN</name>